<keyword evidence="6 10" id="KW-0067">ATP-binding</keyword>
<dbReference type="PROSITE" id="PS00211">
    <property type="entry name" value="ABC_TRANSPORTER_1"/>
    <property type="match status" value="1"/>
</dbReference>
<dbReference type="InterPro" id="IPR050095">
    <property type="entry name" value="ECF_ABC_transporter_ATP-bd"/>
</dbReference>
<name>A0A1I2F6L9_9BACI</name>
<evidence type="ECO:0000259" key="9">
    <source>
        <dbReference type="PROSITE" id="PS50893"/>
    </source>
</evidence>
<evidence type="ECO:0000256" key="7">
    <source>
        <dbReference type="ARBA" id="ARBA00022967"/>
    </source>
</evidence>
<dbReference type="SUPFAM" id="SSF52540">
    <property type="entry name" value="P-loop containing nucleoside triphosphate hydrolases"/>
    <property type="match status" value="1"/>
</dbReference>
<gene>
    <name evidence="10" type="ORF">SAMN05192532_10915</name>
</gene>
<protein>
    <submittedName>
        <fullName evidence="10">Energy-coupling factor transport system ATP-binding protein</fullName>
    </submittedName>
</protein>
<accession>A0A1I2F6L9</accession>
<dbReference type="OrthoDB" id="9784332at2"/>
<dbReference type="InterPro" id="IPR015856">
    <property type="entry name" value="ABC_transpr_CbiO/EcfA_su"/>
</dbReference>
<evidence type="ECO:0000256" key="5">
    <source>
        <dbReference type="ARBA" id="ARBA00022741"/>
    </source>
</evidence>
<sequence>MTAVSFNHVSFRYEEESDWVLEDVNAEIEEGEWVSIIGPNGSGKSTLSRMCNGLLSPVEGEVFIEGKPVRPGEELALLRQKVGMVFQNPDHQFVAPTVKDDIAFGMENAGVPRNEMVERIEKAAMQTGIEKILDAEPHRLSGGQKQRVAIAGTLVLHPTLLILDEATSMLDPQGKREVMNILKDLHRRDRITILHVTHDLREAAIGTRIWLMRFGNIAIDLDSNTMLDQMNQFDTNDIPLPYEFHLLQELRRRHCKEEAGLVKRYIRDGIAL</sequence>
<evidence type="ECO:0000256" key="4">
    <source>
        <dbReference type="ARBA" id="ARBA00022475"/>
    </source>
</evidence>
<dbReference type="PANTHER" id="PTHR43553:SF24">
    <property type="entry name" value="ENERGY-COUPLING FACTOR TRANSPORTER ATP-BINDING PROTEIN ECFA1"/>
    <property type="match status" value="1"/>
</dbReference>
<dbReference type="Proteomes" id="UP000199516">
    <property type="component" value="Unassembled WGS sequence"/>
</dbReference>
<dbReference type="RefSeq" id="WP_091663613.1">
    <property type="nucleotide sequence ID" value="NZ_FONT01000009.1"/>
</dbReference>
<dbReference type="PROSITE" id="PS50893">
    <property type="entry name" value="ABC_TRANSPORTER_2"/>
    <property type="match status" value="1"/>
</dbReference>
<dbReference type="FunFam" id="3.40.50.300:FF:000224">
    <property type="entry name" value="Energy-coupling factor transporter ATP-binding protein EcfA"/>
    <property type="match status" value="1"/>
</dbReference>
<evidence type="ECO:0000313" key="10">
    <source>
        <dbReference type="EMBL" id="SFF00368.1"/>
    </source>
</evidence>
<dbReference type="GO" id="GO:0016887">
    <property type="term" value="F:ATP hydrolysis activity"/>
    <property type="evidence" value="ECO:0007669"/>
    <property type="project" value="InterPro"/>
</dbReference>
<evidence type="ECO:0000256" key="8">
    <source>
        <dbReference type="ARBA" id="ARBA00023136"/>
    </source>
</evidence>
<dbReference type="EMBL" id="FONT01000009">
    <property type="protein sequence ID" value="SFF00368.1"/>
    <property type="molecule type" value="Genomic_DNA"/>
</dbReference>
<dbReference type="SMART" id="SM00382">
    <property type="entry name" value="AAA"/>
    <property type="match status" value="1"/>
</dbReference>
<dbReference type="CDD" id="cd03225">
    <property type="entry name" value="ABC_cobalt_CbiO_domain1"/>
    <property type="match status" value="1"/>
</dbReference>
<dbReference type="Pfam" id="PF00005">
    <property type="entry name" value="ABC_tran"/>
    <property type="match status" value="1"/>
</dbReference>
<evidence type="ECO:0000256" key="1">
    <source>
        <dbReference type="ARBA" id="ARBA00004202"/>
    </source>
</evidence>
<proteinExistence type="inferred from homology"/>
<dbReference type="InterPro" id="IPR003593">
    <property type="entry name" value="AAA+_ATPase"/>
</dbReference>
<dbReference type="GO" id="GO:0043190">
    <property type="term" value="C:ATP-binding cassette (ABC) transporter complex"/>
    <property type="evidence" value="ECO:0007669"/>
    <property type="project" value="TreeGrafter"/>
</dbReference>
<dbReference type="STRING" id="930128.SAMN05192532_10915"/>
<dbReference type="InterPro" id="IPR027417">
    <property type="entry name" value="P-loop_NTPase"/>
</dbReference>
<keyword evidence="11" id="KW-1185">Reference proteome</keyword>
<evidence type="ECO:0000256" key="2">
    <source>
        <dbReference type="ARBA" id="ARBA00005417"/>
    </source>
</evidence>
<dbReference type="GO" id="GO:0005524">
    <property type="term" value="F:ATP binding"/>
    <property type="evidence" value="ECO:0007669"/>
    <property type="project" value="UniProtKB-KW"/>
</dbReference>
<keyword evidence="3" id="KW-0813">Transport</keyword>
<keyword evidence="7" id="KW-1278">Translocase</keyword>
<dbReference type="InterPro" id="IPR003439">
    <property type="entry name" value="ABC_transporter-like_ATP-bd"/>
</dbReference>
<dbReference type="GO" id="GO:0015087">
    <property type="term" value="F:cobalt ion transmembrane transporter activity"/>
    <property type="evidence" value="ECO:0007669"/>
    <property type="project" value="UniProtKB-ARBA"/>
</dbReference>
<feature type="domain" description="ABC transporter" evidence="9">
    <location>
        <begin position="4"/>
        <end position="239"/>
    </location>
</feature>
<dbReference type="AlphaFoldDB" id="A0A1I2F6L9"/>
<keyword evidence="8" id="KW-0472">Membrane</keyword>
<evidence type="ECO:0000256" key="3">
    <source>
        <dbReference type="ARBA" id="ARBA00022448"/>
    </source>
</evidence>
<comment type="similarity">
    <text evidence="2">Belongs to the ABC transporter superfamily.</text>
</comment>
<evidence type="ECO:0000313" key="11">
    <source>
        <dbReference type="Proteomes" id="UP000199516"/>
    </source>
</evidence>
<dbReference type="InterPro" id="IPR017871">
    <property type="entry name" value="ABC_transporter-like_CS"/>
</dbReference>
<keyword evidence="4" id="KW-1003">Cell membrane</keyword>
<dbReference type="Gene3D" id="3.40.50.300">
    <property type="entry name" value="P-loop containing nucleotide triphosphate hydrolases"/>
    <property type="match status" value="1"/>
</dbReference>
<organism evidence="10 11">
    <name type="scientific">Alteribacillus iranensis</name>
    <dbReference type="NCBI Taxonomy" id="930128"/>
    <lineage>
        <taxon>Bacteria</taxon>
        <taxon>Bacillati</taxon>
        <taxon>Bacillota</taxon>
        <taxon>Bacilli</taxon>
        <taxon>Bacillales</taxon>
        <taxon>Bacillaceae</taxon>
        <taxon>Alteribacillus</taxon>
    </lineage>
</organism>
<reference evidence="10 11" key="1">
    <citation type="submission" date="2016-10" db="EMBL/GenBank/DDBJ databases">
        <authorList>
            <person name="de Groot N.N."/>
        </authorList>
    </citation>
    <scope>NUCLEOTIDE SEQUENCE [LARGE SCALE GENOMIC DNA]</scope>
    <source>
        <strain evidence="10 11">DSM 23995</strain>
    </source>
</reference>
<keyword evidence="5" id="KW-0547">Nucleotide-binding</keyword>
<comment type="subcellular location">
    <subcellularLocation>
        <location evidence="1">Cell membrane</location>
        <topology evidence="1">Peripheral membrane protein</topology>
    </subcellularLocation>
</comment>
<dbReference type="GO" id="GO:0042626">
    <property type="term" value="F:ATPase-coupled transmembrane transporter activity"/>
    <property type="evidence" value="ECO:0007669"/>
    <property type="project" value="TreeGrafter"/>
</dbReference>
<dbReference type="PANTHER" id="PTHR43553">
    <property type="entry name" value="HEAVY METAL TRANSPORTER"/>
    <property type="match status" value="1"/>
</dbReference>
<evidence type="ECO:0000256" key="6">
    <source>
        <dbReference type="ARBA" id="ARBA00022840"/>
    </source>
</evidence>